<feature type="signal peptide" evidence="1">
    <location>
        <begin position="1"/>
        <end position="22"/>
    </location>
</feature>
<evidence type="ECO:0000313" key="4">
    <source>
        <dbReference type="Proteomes" id="UP001595075"/>
    </source>
</evidence>
<reference evidence="3 4" key="1">
    <citation type="journal article" date="2024" name="Commun. Biol.">
        <title>Comparative genomic analysis of thermophilic fungi reveals convergent evolutionary adaptations and gene losses.</title>
        <authorList>
            <person name="Steindorff A.S."/>
            <person name="Aguilar-Pontes M.V."/>
            <person name="Robinson A.J."/>
            <person name="Andreopoulos B."/>
            <person name="LaButti K."/>
            <person name="Kuo A."/>
            <person name="Mondo S."/>
            <person name="Riley R."/>
            <person name="Otillar R."/>
            <person name="Haridas S."/>
            <person name="Lipzen A."/>
            <person name="Grimwood J."/>
            <person name="Schmutz J."/>
            <person name="Clum A."/>
            <person name="Reid I.D."/>
            <person name="Moisan M.C."/>
            <person name="Butler G."/>
            <person name="Nguyen T.T.M."/>
            <person name="Dewar K."/>
            <person name="Conant G."/>
            <person name="Drula E."/>
            <person name="Henrissat B."/>
            <person name="Hansel C."/>
            <person name="Singer S."/>
            <person name="Hutchinson M.I."/>
            <person name="de Vries R.P."/>
            <person name="Natvig D.O."/>
            <person name="Powell A.J."/>
            <person name="Tsang A."/>
            <person name="Grigoriev I.V."/>
        </authorList>
    </citation>
    <scope>NUCLEOTIDE SEQUENCE [LARGE SCALE GENOMIC DNA]</scope>
    <source>
        <strain evidence="3 4">CBS 494.80</strain>
    </source>
</reference>
<gene>
    <name evidence="3" type="ORF">VTL71DRAFT_2323</name>
</gene>
<evidence type="ECO:0000259" key="2">
    <source>
        <dbReference type="PROSITE" id="PS51762"/>
    </source>
</evidence>
<dbReference type="PANTHER" id="PTHR10963">
    <property type="entry name" value="GLYCOSYL HYDROLASE-RELATED"/>
    <property type="match status" value="1"/>
</dbReference>
<dbReference type="EMBL" id="JAZHXI010000011">
    <property type="protein sequence ID" value="KAL2066252.1"/>
    <property type="molecule type" value="Genomic_DNA"/>
</dbReference>
<accession>A0ABR4C9A9</accession>
<feature type="chain" id="PRO_5046227872" description="GH16 domain-containing protein" evidence="1">
    <location>
        <begin position="23"/>
        <end position="329"/>
    </location>
</feature>
<comment type="caution">
    <text evidence="3">The sequence shown here is derived from an EMBL/GenBank/DDBJ whole genome shotgun (WGS) entry which is preliminary data.</text>
</comment>
<dbReference type="InterPro" id="IPR000757">
    <property type="entry name" value="Beta-glucanase-like"/>
</dbReference>
<evidence type="ECO:0000313" key="3">
    <source>
        <dbReference type="EMBL" id="KAL2066252.1"/>
    </source>
</evidence>
<sequence length="329" mass="34999">MRTSIILLRFGVALLGVGFAKAGYVLEDTFDSQNFFNEFDFFADKDPTEGFVKYSNAATANISSLAGYVNNAVFLGVDHTTVNPPQGRSSVRVSSKKAYTHALIIADIEHMPDSQCGAWPAFWTLGQDPWPSNGEIDILEGVNDDQTNHITLHTSPGCNIESTGAMSSSTLSTPNCNAGNAGDGCSLKTTNKQGYGTGFNAAGGGVYAMEWTSSAIKVFFFTRSSIPADITSGNPDPKTWGAPVGSFSGGGCSIDSHFKSHQIIFNTSLCGKWAGAVWKDGSCAALAPTCEAYVAANPQAFEQAYWMINSVKVYQPNMAAGKREVPFLG</sequence>
<dbReference type="Gene3D" id="2.60.120.200">
    <property type="match status" value="1"/>
</dbReference>
<keyword evidence="4" id="KW-1185">Reference proteome</keyword>
<dbReference type="InterPro" id="IPR013320">
    <property type="entry name" value="ConA-like_dom_sf"/>
</dbReference>
<protein>
    <recommendedName>
        <fullName evidence="2">GH16 domain-containing protein</fullName>
    </recommendedName>
</protein>
<name>A0ABR4C9A9_9HELO</name>
<dbReference type="PANTHER" id="PTHR10963:SF24">
    <property type="entry name" value="GLYCOSIDASE C21B10.07-RELATED"/>
    <property type="match status" value="1"/>
</dbReference>
<dbReference type="InterPro" id="IPR050546">
    <property type="entry name" value="Glycosyl_Hydrlase_16"/>
</dbReference>
<feature type="domain" description="GH16" evidence="2">
    <location>
        <begin position="30"/>
        <end position="319"/>
    </location>
</feature>
<dbReference type="SUPFAM" id="SSF49899">
    <property type="entry name" value="Concanavalin A-like lectins/glucanases"/>
    <property type="match status" value="1"/>
</dbReference>
<evidence type="ECO:0000256" key="1">
    <source>
        <dbReference type="SAM" id="SignalP"/>
    </source>
</evidence>
<dbReference type="CDD" id="cd02181">
    <property type="entry name" value="GH16_fungal_Lam16A_glucanase"/>
    <property type="match status" value="1"/>
</dbReference>
<dbReference type="Pfam" id="PF26113">
    <property type="entry name" value="GH16_XgeA"/>
    <property type="match status" value="1"/>
</dbReference>
<proteinExistence type="predicted"/>
<dbReference type="Proteomes" id="UP001595075">
    <property type="component" value="Unassembled WGS sequence"/>
</dbReference>
<dbReference type="PROSITE" id="PS51762">
    <property type="entry name" value="GH16_2"/>
    <property type="match status" value="1"/>
</dbReference>
<organism evidence="3 4">
    <name type="scientific">Oculimacula yallundae</name>
    <dbReference type="NCBI Taxonomy" id="86028"/>
    <lineage>
        <taxon>Eukaryota</taxon>
        <taxon>Fungi</taxon>
        <taxon>Dikarya</taxon>
        <taxon>Ascomycota</taxon>
        <taxon>Pezizomycotina</taxon>
        <taxon>Leotiomycetes</taxon>
        <taxon>Helotiales</taxon>
        <taxon>Ploettnerulaceae</taxon>
        <taxon>Oculimacula</taxon>
    </lineage>
</organism>
<keyword evidence="1" id="KW-0732">Signal</keyword>